<dbReference type="Proteomes" id="UP001212803">
    <property type="component" value="Chromosome"/>
</dbReference>
<sequence length="42" mass="4858">MEVFERMLGRAEPFEVPAVVVDTRFDLEPTVALVARLVERLR</sequence>
<organism evidence="1 2">
    <name type="scientific">Tepidiforma flava</name>
    <dbReference type="NCBI Taxonomy" id="3004094"/>
    <lineage>
        <taxon>Bacteria</taxon>
        <taxon>Bacillati</taxon>
        <taxon>Chloroflexota</taxon>
        <taxon>Tepidiformia</taxon>
        <taxon>Tepidiformales</taxon>
        <taxon>Tepidiformaceae</taxon>
        <taxon>Tepidiforma</taxon>
    </lineage>
</organism>
<dbReference type="RefSeq" id="WP_270057339.1">
    <property type="nucleotide sequence ID" value="NZ_CP115149.1"/>
</dbReference>
<evidence type="ECO:0000313" key="1">
    <source>
        <dbReference type="EMBL" id="WBL36822.1"/>
    </source>
</evidence>
<keyword evidence="2" id="KW-1185">Reference proteome</keyword>
<accession>A0ABY7M9M1</accession>
<gene>
    <name evidence="1" type="ORF">O0235_04495</name>
</gene>
<name>A0ABY7M9M1_9CHLR</name>
<protein>
    <submittedName>
        <fullName evidence="1">Uncharacterized protein</fullName>
    </submittedName>
</protein>
<reference evidence="1 2" key="1">
    <citation type="journal article" date="2023" name="ISME J.">
        <title>Thermophilic Dehalococcoidia with unusual traits shed light on an unexpected past.</title>
        <authorList>
            <person name="Palmer M."/>
            <person name="Covington J.K."/>
            <person name="Zhou E.M."/>
            <person name="Thomas S.C."/>
            <person name="Habib N."/>
            <person name="Seymour C.O."/>
            <person name="Lai D."/>
            <person name="Johnston J."/>
            <person name="Hashimi A."/>
            <person name="Jiao J.Y."/>
            <person name="Muok A.R."/>
            <person name="Liu L."/>
            <person name="Xian W.D."/>
            <person name="Zhi X.Y."/>
            <person name="Li M.M."/>
            <person name="Silva L.P."/>
            <person name="Bowen B.P."/>
            <person name="Louie K."/>
            <person name="Briegel A."/>
            <person name="Pett-Ridge J."/>
            <person name="Weber P.K."/>
            <person name="Tocheva E.I."/>
            <person name="Woyke T."/>
            <person name="Northen T.R."/>
            <person name="Mayali X."/>
            <person name="Li W.J."/>
            <person name="Hedlund B.P."/>
        </authorList>
    </citation>
    <scope>NUCLEOTIDE SEQUENCE [LARGE SCALE GENOMIC DNA]</scope>
    <source>
        <strain evidence="1 2">YIM 72310</strain>
    </source>
</reference>
<dbReference type="EMBL" id="CP115149">
    <property type="protein sequence ID" value="WBL36822.1"/>
    <property type="molecule type" value="Genomic_DNA"/>
</dbReference>
<evidence type="ECO:0000313" key="2">
    <source>
        <dbReference type="Proteomes" id="UP001212803"/>
    </source>
</evidence>
<proteinExistence type="predicted"/>